<proteinExistence type="predicted"/>
<evidence type="ECO:0000313" key="1">
    <source>
        <dbReference type="EMBL" id="GBP47192.1"/>
    </source>
</evidence>
<dbReference type="EMBL" id="BGZK01000497">
    <property type="protein sequence ID" value="GBP47192.1"/>
    <property type="molecule type" value="Genomic_DNA"/>
</dbReference>
<name>A0A4C1W9K6_EUMVA</name>
<accession>A0A4C1W9K6</accession>
<sequence length="124" mass="14206">MHRPLAGDSGRLKHLDENQKRCGLRVTSLALELGSESRNRRRRVVYERCKRSLNLRLAAFGLRGPVLIRPAASGGRPLAGGLMHRTPDGFPAGYLHLKLYARRISLFYRSFLRESFLFKEFYCS</sequence>
<comment type="caution">
    <text evidence="1">The sequence shown here is derived from an EMBL/GenBank/DDBJ whole genome shotgun (WGS) entry which is preliminary data.</text>
</comment>
<dbReference type="Proteomes" id="UP000299102">
    <property type="component" value="Unassembled WGS sequence"/>
</dbReference>
<dbReference type="AlphaFoldDB" id="A0A4C1W9K6"/>
<organism evidence="1 2">
    <name type="scientific">Eumeta variegata</name>
    <name type="common">Bagworm moth</name>
    <name type="synonym">Eumeta japonica</name>
    <dbReference type="NCBI Taxonomy" id="151549"/>
    <lineage>
        <taxon>Eukaryota</taxon>
        <taxon>Metazoa</taxon>
        <taxon>Ecdysozoa</taxon>
        <taxon>Arthropoda</taxon>
        <taxon>Hexapoda</taxon>
        <taxon>Insecta</taxon>
        <taxon>Pterygota</taxon>
        <taxon>Neoptera</taxon>
        <taxon>Endopterygota</taxon>
        <taxon>Lepidoptera</taxon>
        <taxon>Glossata</taxon>
        <taxon>Ditrysia</taxon>
        <taxon>Tineoidea</taxon>
        <taxon>Psychidae</taxon>
        <taxon>Oiketicinae</taxon>
        <taxon>Eumeta</taxon>
    </lineage>
</organism>
<gene>
    <name evidence="1" type="ORF">EVAR_38304_1</name>
</gene>
<protein>
    <submittedName>
        <fullName evidence="1">Uncharacterized protein</fullName>
    </submittedName>
</protein>
<keyword evidence="2" id="KW-1185">Reference proteome</keyword>
<reference evidence="1 2" key="1">
    <citation type="journal article" date="2019" name="Commun. Biol.">
        <title>The bagworm genome reveals a unique fibroin gene that provides high tensile strength.</title>
        <authorList>
            <person name="Kono N."/>
            <person name="Nakamura H."/>
            <person name="Ohtoshi R."/>
            <person name="Tomita M."/>
            <person name="Numata K."/>
            <person name="Arakawa K."/>
        </authorList>
    </citation>
    <scope>NUCLEOTIDE SEQUENCE [LARGE SCALE GENOMIC DNA]</scope>
</reference>
<evidence type="ECO:0000313" key="2">
    <source>
        <dbReference type="Proteomes" id="UP000299102"/>
    </source>
</evidence>